<dbReference type="Gene3D" id="3.40.50.150">
    <property type="entry name" value="Vaccinia Virus protein VP39"/>
    <property type="match status" value="1"/>
</dbReference>
<dbReference type="InterPro" id="IPR029063">
    <property type="entry name" value="SAM-dependent_MTases_sf"/>
</dbReference>
<evidence type="ECO:0000256" key="4">
    <source>
        <dbReference type="ARBA" id="ARBA00048740"/>
    </source>
</evidence>
<dbReference type="AlphaFoldDB" id="A0A0J9XEC6"/>
<accession>A0A0J9XEC6</accession>
<protein>
    <recommendedName>
        <fullName evidence="1">Trimethylguanosine synthase</fullName>
    </recommendedName>
    <alternativeName>
        <fullName evidence="7">Cap-specific guanine-N(2) methyltransferase</fullName>
    </alternativeName>
</protein>
<dbReference type="Proteomes" id="UP000242525">
    <property type="component" value="Unassembled WGS sequence"/>
</dbReference>
<evidence type="ECO:0000256" key="1">
    <source>
        <dbReference type="ARBA" id="ARBA00018517"/>
    </source>
</evidence>
<evidence type="ECO:0000256" key="3">
    <source>
        <dbReference type="ARBA" id="ARBA00047418"/>
    </source>
</evidence>
<keyword evidence="8" id="KW-0808">Transferase</keyword>
<reference evidence="8" key="1">
    <citation type="submission" date="2014-03" db="EMBL/GenBank/DDBJ databases">
        <authorList>
            <person name="Casaregola S."/>
        </authorList>
    </citation>
    <scope>NUCLEOTIDE SEQUENCE [LARGE SCALE GENOMIC DNA]</scope>
    <source>
        <strain evidence="8">CLIB 918</strain>
    </source>
</reference>
<evidence type="ECO:0000256" key="7">
    <source>
        <dbReference type="ARBA" id="ARBA00049790"/>
    </source>
</evidence>
<dbReference type="SUPFAM" id="SSF53335">
    <property type="entry name" value="S-adenosyl-L-methionine-dependent methyltransferases"/>
    <property type="match status" value="1"/>
</dbReference>
<dbReference type="OrthoDB" id="194443at2759"/>
<dbReference type="EMBL" id="CCBN010000012">
    <property type="protein sequence ID" value="CDO55861.1"/>
    <property type="molecule type" value="Genomic_DNA"/>
</dbReference>
<evidence type="ECO:0000256" key="2">
    <source>
        <dbReference type="ARBA" id="ARBA00025783"/>
    </source>
</evidence>
<dbReference type="STRING" id="1173061.A0A0J9XEC6"/>
<evidence type="ECO:0000256" key="5">
    <source>
        <dbReference type="ARBA" id="ARBA00048763"/>
    </source>
</evidence>
<dbReference type="PANTHER" id="PTHR14741:SF32">
    <property type="entry name" value="TRIMETHYLGUANOSINE SYNTHASE"/>
    <property type="match status" value="1"/>
</dbReference>
<comment type="catalytic activity">
    <reaction evidence="4">
        <text>a 5'-end (N(7)-methyl 5'-triphosphoguanosine)-ribonucleoside in snoRNA + S-adenosyl-L-methionine = a 5'-end (N(2),N(7)-dimethyl 5'-triphosphoguanosine)-ribonucleoside in snoRNA + S-adenosyl-L-homocysteine + H(+)</text>
        <dbReference type="Rhea" id="RHEA:78475"/>
        <dbReference type="Rhea" id="RHEA-COMP:19086"/>
        <dbReference type="Rhea" id="RHEA-COMP:19088"/>
        <dbReference type="ChEBI" id="CHEBI:15378"/>
        <dbReference type="ChEBI" id="CHEBI:57856"/>
        <dbReference type="ChEBI" id="CHEBI:59789"/>
        <dbReference type="ChEBI" id="CHEBI:156461"/>
        <dbReference type="ChEBI" id="CHEBI:172880"/>
    </reaction>
    <physiologicalReaction direction="left-to-right" evidence="4">
        <dbReference type="Rhea" id="RHEA:78476"/>
    </physiologicalReaction>
</comment>
<comment type="similarity">
    <text evidence="2">Belongs to the methyltransferase superfamily. Trimethylguanosine synthase family.</text>
</comment>
<dbReference type="Pfam" id="PF09445">
    <property type="entry name" value="Methyltransf_15"/>
    <property type="match status" value="1"/>
</dbReference>
<evidence type="ECO:0000313" key="9">
    <source>
        <dbReference type="Proteomes" id="UP000242525"/>
    </source>
</evidence>
<comment type="caution">
    <text evidence="8">The sequence shown here is derived from an EMBL/GenBank/DDBJ whole genome shotgun (WGS) entry which is preliminary data.</text>
</comment>
<evidence type="ECO:0000256" key="6">
    <source>
        <dbReference type="ARBA" id="ARBA00049075"/>
    </source>
</evidence>
<dbReference type="GO" id="GO:0071164">
    <property type="term" value="F:RNA cap trimethylguanosine synthase activity"/>
    <property type="evidence" value="ECO:0007669"/>
    <property type="project" value="TreeGrafter"/>
</dbReference>
<dbReference type="GO" id="GO:0005634">
    <property type="term" value="C:nucleus"/>
    <property type="evidence" value="ECO:0007669"/>
    <property type="project" value="TreeGrafter"/>
</dbReference>
<dbReference type="PANTHER" id="PTHR14741">
    <property type="entry name" value="S-ADENOSYLMETHIONINE-DEPENDENT METHYLTRANSFERASE RELATED"/>
    <property type="match status" value="1"/>
</dbReference>
<gene>
    <name evidence="8" type="ORF">BN980_GECA12s03409g</name>
</gene>
<sequence length="259" mass="29479">MKRKRSTADTVPTDMPKNIRKYWYRRYDMFRRFDEGIKLSNEMWFSVTPEAIALYISNQVKLRLPDAKVVLDAFGGAGGNSIQFVYDFDKVYYMDINNENVALARHNAGVYGVRDYINFMEGDFFNLESRHLNAFESDPVDVVFLSPPWGGPAYNTQAVWNLSSCEPYPIQDVVKAALKISPNIVLYLPRNSNLDEIVDLIPESVSNRPVLQYLCQNGHCAAVVVYIGPDFVARRDPDTIPVKEDEYEASIAISPEDKA</sequence>
<comment type="catalytic activity">
    <reaction evidence="3">
        <text>a 5'-end (N(2),N(7)-dimethyl 5'-triphosphoguanosine)-ribonucleoside in snoRNA + S-adenosyl-L-methionine = a 5'-end (N(2),N(2),N(7)-trimethyl 5'-triphosphoguanosine)-ribonucleoside in snoRNA + S-adenosyl-L-homocysteine + H(+)</text>
        <dbReference type="Rhea" id="RHEA:78507"/>
        <dbReference type="Rhea" id="RHEA-COMP:19088"/>
        <dbReference type="Rhea" id="RHEA-COMP:19090"/>
        <dbReference type="ChEBI" id="CHEBI:15378"/>
        <dbReference type="ChEBI" id="CHEBI:57856"/>
        <dbReference type="ChEBI" id="CHEBI:59789"/>
        <dbReference type="ChEBI" id="CHEBI:167623"/>
        <dbReference type="ChEBI" id="CHEBI:172880"/>
    </reaction>
    <physiologicalReaction direction="left-to-right" evidence="3">
        <dbReference type="Rhea" id="RHEA:78508"/>
    </physiologicalReaction>
</comment>
<comment type="catalytic activity">
    <reaction evidence="6">
        <text>a 5'-end (N(7)-methyl 5'-triphosphoguanosine)-ribonucleoside in snRNA + S-adenosyl-L-methionine = a 5'-end (N(2),N(7)-dimethyl 5'-triphosphoguanosine)-ribonucleoside in snRNA + S-adenosyl-L-homocysteine + H(+)</text>
        <dbReference type="Rhea" id="RHEA:78471"/>
        <dbReference type="Rhea" id="RHEA-COMP:19085"/>
        <dbReference type="Rhea" id="RHEA-COMP:19087"/>
        <dbReference type="ChEBI" id="CHEBI:15378"/>
        <dbReference type="ChEBI" id="CHEBI:57856"/>
        <dbReference type="ChEBI" id="CHEBI:59789"/>
        <dbReference type="ChEBI" id="CHEBI:156461"/>
        <dbReference type="ChEBI" id="CHEBI:172880"/>
    </reaction>
    <physiologicalReaction direction="left-to-right" evidence="6">
        <dbReference type="Rhea" id="RHEA:78472"/>
    </physiologicalReaction>
</comment>
<dbReference type="InterPro" id="IPR019012">
    <property type="entry name" value="RNA_cap_Gua-N2-MeTrfase"/>
</dbReference>
<comment type="catalytic activity">
    <reaction evidence="5">
        <text>a 5'-end (N(2),N(7)-dimethyl 5'-triphosphoguanosine)-ribonucleoside in snRNA + S-adenosyl-L-methionine = a 5'-end (N(2),N(2),N(7)-trimethyl 5'-triphosphoguanosine)-ribonucleoside in snRNA + S-adenosyl-L-homocysteine + H(+)</text>
        <dbReference type="Rhea" id="RHEA:78479"/>
        <dbReference type="Rhea" id="RHEA-COMP:19087"/>
        <dbReference type="Rhea" id="RHEA-COMP:19089"/>
        <dbReference type="ChEBI" id="CHEBI:15378"/>
        <dbReference type="ChEBI" id="CHEBI:57856"/>
        <dbReference type="ChEBI" id="CHEBI:59789"/>
        <dbReference type="ChEBI" id="CHEBI:167623"/>
        <dbReference type="ChEBI" id="CHEBI:172880"/>
    </reaction>
    <physiologicalReaction direction="left-to-right" evidence="5">
        <dbReference type="Rhea" id="RHEA:78480"/>
    </physiologicalReaction>
</comment>
<evidence type="ECO:0000313" key="8">
    <source>
        <dbReference type="EMBL" id="CDO55861.1"/>
    </source>
</evidence>
<dbReference type="CDD" id="cd02440">
    <property type="entry name" value="AdoMet_MTases"/>
    <property type="match status" value="1"/>
</dbReference>
<name>A0A0J9XEC6_GEOCN</name>
<organism evidence="8 9">
    <name type="scientific">Geotrichum candidum</name>
    <name type="common">Oospora lactis</name>
    <name type="synonym">Dipodascus geotrichum</name>
    <dbReference type="NCBI Taxonomy" id="1173061"/>
    <lineage>
        <taxon>Eukaryota</taxon>
        <taxon>Fungi</taxon>
        <taxon>Dikarya</taxon>
        <taxon>Ascomycota</taxon>
        <taxon>Saccharomycotina</taxon>
        <taxon>Dipodascomycetes</taxon>
        <taxon>Dipodascales</taxon>
        <taxon>Dipodascaceae</taxon>
        <taxon>Geotrichum</taxon>
    </lineage>
</organism>
<proteinExistence type="inferred from homology"/>
<keyword evidence="9" id="KW-1185">Reference proteome</keyword>